<dbReference type="GO" id="GO:0004312">
    <property type="term" value="F:fatty acid synthase activity"/>
    <property type="evidence" value="ECO:0007669"/>
    <property type="project" value="TreeGrafter"/>
</dbReference>
<dbReference type="Gene3D" id="3.40.366.10">
    <property type="entry name" value="Malonyl-Coenzyme A Acyl Carrier Protein, domain 2"/>
    <property type="match status" value="1"/>
</dbReference>
<dbReference type="SMART" id="SM01294">
    <property type="entry name" value="PKS_PP_betabranch"/>
    <property type="match status" value="1"/>
</dbReference>
<dbReference type="SUPFAM" id="SSF47336">
    <property type="entry name" value="ACP-like"/>
    <property type="match status" value="1"/>
</dbReference>
<dbReference type="AlphaFoldDB" id="A0A1K2F3N4"/>
<dbReference type="FunFam" id="1.10.1200.10:FF:000007">
    <property type="entry name" value="Probable polyketide synthase pks17"/>
    <property type="match status" value="1"/>
</dbReference>
<dbReference type="Gene3D" id="6.10.140.1830">
    <property type="match status" value="1"/>
</dbReference>
<gene>
    <name evidence="7" type="ORF">SAMN02787144_10291</name>
</gene>
<dbReference type="GO" id="GO:0031177">
    <property type="term" value="F:phosphopantetheine binding"/>
    <property type="evidence" value="ECO:0007669"/>
    <property type="project" value="InterPro"/>
</dbReference>
<keyword evidence="3" id="KW-0808">Transferase</keyword>
<dbReference type="PROSITE" id="PS50075">
    <property type="entry name" value="CARRIER"/>
    <property type="match status" value="1"/>
</dbReference>
<dbReference type="Pfam" id="PF08659">
    <property type="entry name" value="KR"/>
    <property type="match status" value="1"/>
</dbReference>
<dbReference type="SUPFAM" id="SSF52151">
    <property type="entry name" value="FabD/lysophospholipase-like"/>
    <property type="match status" value="1"/>
</dbReference>
<dbReference type="InterPro" id="IPR020806">
    <property type="entry name" value="PKS_PP-bd"/>
</dbReference>
<accession>A0A1K2F3N4</accession>
<dbReference type="Pfam" id="PF00550">
    <property type="entry name" value="PP-binding"/>
    <property type="match status" value="1"/>
</dbReference>
<dbReference type="InterPro" id="IPR006162">
    <property type="entry name" value="Ppantetheine_attach_site"/>
</dbReference>
<dbReference type="InterPro" id="IPR057326">
    <property type="entry name" value="KR_dom"/>
</dbReference>
<protein>
    <submittedName>
        <fullName evidence="7">Phosphopantetheine attachment site</fullName>
    </submittedName>
</protein>
<dbReference type="OrthoDB" id="3925831at2"/>
<dbReference type="InterPro" id="IPR016035">
    <property type="entry name" value="Acyl_Trfase/lysoPLipase"/>
</dbReference>
<dbReference type="InterPro" id="IPR036736">
    <property type="entry name" value="ACP-like_sf"/>
</dbReference>
<dbReference type="PANTHER" id="PTHR43775">
    <property type="entry name" value="FATTY ACID SYNTHASE"/>
    <property type="match status" value="1"/>
</dbReference>
<evidence type="ECO:0000256" key="5">
    <source>
        <dbReference type="ARBA" id="ARBA00023268"/>
    </source>
</evidence>
<dbReference type="GO" id="GO:0017000">
    <property type="term" value="P:antibiotic biosynthetic process"/>
    <property type="evidence" value="ECO:0007669"/>
    <property type="project" value="UniProtKB-KW"/>
</dbReference>
<dbReference type="InterPro" id="IPR009081">
    <property type="entry name" value="PP-bd_ACP"/>
</dbReference>
<organism evidence="7 8">
    <name type="scientific">Streptomyces atratus</name>
    <dbReference type="NCBI Taxonomy" id="1893"/>
    <lineage>
        <taxon>Bacteria</taxon>
        <taxon>Bacillati</taxon>
        <taxon>Actinomycetota</taxon>
        <taxon>Actinomycetes</taxon>
        <taxon>Kitasatosporales</taxon>
        <taxon>Streptomycetaceae</taxon>
        <taxon>Streptomyces</taxon>
    </lineage>
</organism>
<dbReference type="SMART" id="SM00822">
    <property type="entry name" value="PKS_KR"/>
    <property type="match status" value="1"/>
</dbReference>
<dbReference type="InterPro" id="IPR050091">
    <property type="entry name" value="PKS_NRPS_Biosynth_Enz"/>
</dbReference>
<evidence type="ECO:0000259" key="6">
    <source>
        <dbReference type="PROSITE" id="PS50075"/>
    </source>
</evidence>
<dbReference type="InterPro" id="IPR036291">
    <property type="entry name" value="NAD(P)-bd_dom_sf"/>
</dbReference>
<reference evidence="7 8" key="1">
    <citation type="submission" date="2016-11" db="EMBL/GenBank/DDBJ databases">
        <authorList>
            <person name="Jaros S."/>
            <person name="Januszkiewicz K."/>
            <person name="Wedrychowicz H."/>
        </authorList>
    </citation>
    <scope>NUCLEOTIDE SEQUENCE [LARGE SCALE GENOMIC DNA]</scope>
    <source>
        <strain evidence="7 8">OK807</strain>
    </source>
</reference>
<keyword evidence="2" id="KW-0597">Phosphoprotein</keyword>
<dbReference type="SUPFAM" id="SSF51735">
    <property type="entry name" value="NAD(P)-binding Rossmann-fold domains"/>
    <property type="match status" value="2"/>
</dbReference>
<keyword evidence="5" id="KW-0511">Multifunctional enzyme</keyword>
<dbReference type="Pfam" id="PF18369">
    <property type="entry name" value="PKS_DE"/>
    <property type="match status" value="1"/>
</dbReference>
<feature type="domain" description="Carrier" evidence="6">
    <location>
        <begin position="662"/>
        <end position="740"/>
    </location>
</feature>
<evidence type="ECO:0000256" key="2">
    <source>
        <dbReference type="ARBA" id="ARBA00022553"/>
    </source>
</evidence>
<keyword evidence="4" id="KW-0045">Antibiotic biosynthesis</keyword>
<dbReference type="Gene3D" id="3.30.70.3290">
    <property type="match status" value="1"/>
</dbReference>
<evidence type="ECO:0000256" key="4">
    <source>
        <dbReference type="ARBA" id="ARBA00023194"/>
    </source>
</evidence>
<evidence type="ECO:0000256" key="1">
    <source>
        <dbReference type="ARBA" id="ARBA00022450"/>
    </source>
</evidence>
<dbReference type="Gene3D" id="3.40.50.720">
    <property type="entry name" value="NAD(P)-binding Rossmann-like Domain"/>
    <property type="match status" value="1"/>
</dbReference>
<dbReference type="Proteomes" id="UP000181909">
    <property type="component" value="Unassembled WGS sequence"/>
</dbReference>
<feature type="non-terminal residue" evidence="7">
    <location>
        <position position="1"/>
    </location>
</feature>
<dbReference type="SMART" id="SM00823">
    <property type="entry name" value="PKS_PP"/>
    <property type="match status" value="1"/>
</dbReference>
<proteinExistence type="predicted"/>
<dbReference type="InterPro" id="IPR041618">
    <property type="entry name" value="PKS_DE"/>
</dbReference>
<dbReference type="InterPro" id="IPR013968">
    <property type="entry name" value="PKS_KR"/>
</dbReference>
<evidence type="ECO:0000256" key="3">
    <source>
        <dbReference type="ARBA" id="ARBA00022679"/>
    </source>
</evidence>
<name>A0A1K2F3N4_STRAR</name>
<dbReference type="PANTHER" id="PTHR43775:SF51">
    <property type="entry name" value="INACTIVE PHENOLPHTHIOCEROL SYNTHESIS POLYKETIDE SYNTHASE TYPE I PKS1-RELATED"/>
    <property type="match status" value="1"/>
</dbReference>
<sequence length="823" mass="86799">ADYWVDHVRQAVRFLDGVRHLETQGVTTYLELGPGGVLSAMGQSCAADDDAGFVPALRKNRPEPEALTTALAELHVRGTRIDWTTYYANTGAQHTDLPTYAFQRQRFWPKAPVVGGHPGAVDGTPVADSAFWEAVAREDLSALAGGRELTADSPLSEVLPVLSSWHNRQQQRSVADGWRYRVTWKPVQPSDGVLTGRWLLALPEALSGTAVVEWCEHGLKAAGAEVVRITGATDLPAYTDATGVLSLLGLAGEETLDEGVAPGLPATLELVRKLGEAGVEAPLWCLTQGAVSTGTADPLRNAAQTQVWGLGRVVALEHPKRWGGLIDLPESLDARTWEQAAAVLSGTPGASGEDQVALRSSGVFAGRLLAAAAPAGDREWIPRGTVLIGDGTTPLAGHLAGWLAGTAVERVVLLTPVGRTPAPDVLEKLGERAVVRDVDVTDRTRLASLVAELAAEGAPVRAVVHTSGTSHFASVADTDPAQLTGALRARAAGAAALDSVFAETELDAFVLFSSIAGVWGSGGQGAYAAGTAYLDGLAQLRRARGLAATSVAWGPWVGGDTADSGDGNGEEQMRRRGLLPLEPEQALTALARAVAEESPVLTVADMDWGRFAQAFTALRPSPLLADLPDVARITAAAAEGEAENSDVADELRQRLAVLPEAEQEAELVGLIRQQAASVLGYASVDDIEAGRAFREMGFDSLMAVELRNRLTRATGLRLPAGFVFDYPNAIAAARLLRQDIFRDGAASGDSLLTELDKLEASLVTSEPDALTRTRVAVRLQAFLAKWQGEETDSSSAAEGGVLGQLESASDDELLSFINREMGR</sequence>
<dbReference type="EMBL" id="FPJO01000029">
    <property type="protein sequence ID" value="SFY42014.1"/>
    <property type="molecule type" value="Genomic_DNA"/>
</dbReference>
<dbReference type="InterPro" id="IPR001227">
    <property type="entry name" value="Ac_transferase_dom_sf"/>
</dbReference>
<dbReference type="STRING" id="1893.SAMN02787144_10291"/>
<dbReference type="GO" id="GO:0006633">
    <property type="term" value="P:fatty acid biosynthetic process"/>
    <property type="evidence" value="ECO:0007669"/>
    <property type="project" value="TreeGrafter"/>
</dbReference>
<evidence type="ECO:0000313" key="8">
    <source>
        <dbReference type="Proteomes" id="UP000181909"/>
    </source>
</evidence>
<keyword evidence="1" id="KW-0596">Phosphopantetheine</keyword>
<dbReference type="Gene3D" id="1.10.1200.10">
    <property type="entry name" value="ACP-like"/>
    <property type="match status" value="1"/>
</dbReference>
<evidence type="ECO:0000313" key="7">
    <source>
        <dbReference type="EMBL" id="SFY42014.1"/>
    </source>
</evidence>
<dbReference type="PROSITE" id="PS00012">
    <property type="entry name" value="PHOSPHOPANTETHEINE"/>
    <property type="match status" value="1"/>
</dbReference>
<dbReference type="RefSeq" id="WP_143166582.1">
    <property type="nucleotide sequence ID" value="NZ_FPJO01000029.1"/>
</dbReference>
<dbReference type="CDD" id="cd08952">
    <property type="entry name" value="KR_1_SDR_x"/>
    <property type="match status" value="1"/>
</dbReference>